<accession>A0ABV1A243</accession>
<proteinExistence type="predicted"/>
<reference evidence="1 2" key="1">
    <citation type="submission" date="2021-06" db="EMBL/GenBank/DDBJ databases">
        <authorList>
            <person name="Palmer J.M."/>
        </authorList>
    </citation>
    <scope>NUCLEOTIDE SEQUENCE [LARGE SCALE GENOMIC DNA]</scope>
    <source>
        <strain evidence="1 2">AS_MEX2019</strain>
        <tissue evidence="1">Muscle</tissue>
    </source>
</reference>
<evidence type="ECO:0000313" key="2">
    <source>
        <dbReference type="Proteomes" id="UP001469553"/>
    </source>
</evidence>
<keyword evidence="2" id="KW-1185">Reference proteome</keyword>
<comment type="caution">
    <text evidence="1">The sequence shown here is derived from an EMBL/GenBank/DDBJ whole genome shotgun (WGS) entry which is preliminary data.</text>
</comment>
<sequence length="174" mass="18959">CSRARCSMSPECSRARCSTSPECSRARCSTSPECSRARCSMSQSAAEPARNLDLLPPSCQHRRTNRLLFLQKGLMTNRLRLLVQVFKTRGMEPPPSTAPEPCRRFHASLENLVVGSTAILQDSFVVPSFQCSSVGLSLLSSSVGLSLHPNLSVDHLTGSSLVLLVHYVPWPSSS</sequence>
<protein>
    <submittedName>
        <fullName evidence="1">Uncharacterized protein</fullName>
    </submittedName>
</protein>
<evidence type="ECO:0000313" key="1">
    <source>
        <dbReference type="EMBL" id="MEQ2312356.1"/>
    </source>
</evidence>
<dbReference type="EMBL" id="JAHRIP010078765">
    <property type="protein sequence ID" value="MEQ2312356.1"/>
    <property type="molecule type" value="Genomic_DNA"/>
</dbReference>
<feature type="non-terminal residue" evidence="1">
    <location>
        <position position="1"/>
    </location>
</feature>
<gene>
    <name evidence="1" type="ORF">AMECASPLE_030074</name>
</gene>
<dbReference type="Proteomes" id="UP001469553">
    <property type="component" value="Unassembled WGS sequence"/>
</dbReference>
<name>A0ABV1A243_9TELE</name>
<organism evidence="1 2">
    <name type="scientific">Ameca splendens</name>
    <dbReference type="NCBI Taxonomy" id="208324"/>
    <lineage>
        <taxon>Eukaryota</taxon>
        <taxon>Metazoa</taxon>
        <taxon>Chordata</taxon>
        <taxon>Craniata</taxon>
        <taxon>Vertebrata</taxon>
        <taxon>Euteleostomi</taxon>
        <taxon>Actinopterygii</taxon>
        <taxon>Neopterygii</taxon>
        <taxon>Teleostei</taxon>
        <taxon>Neoteleostei</taxon>
        <taxon>Acanthomorphata</taxon>
        <taxon>Ovalentaria</taxon>
        <taxon>Atherinomorphae</taxon>
        <taxon>Cyprinodontiformes</taxon>
        <taxon>Goodeidae</taxon>
        <taxon>Ameca</taxon>
    </lineage>
</organism>